<accession>A0A7J9JJW5</accession>
<evidence type="ECO:0000313" key="3">
    <source>
        <dbReference type="Proteomes" id="UP000593575"/>
    </source>
</evidence>
<dbReference type="InterPro" id="IPR036485">
    <property type="entry name" value="Glu_synth_asu_C_sf"/>
</dbReference>
<dbReference type="GO" id="GO:0016491">
    <property type="term" value="F:oxidoreductase activity"/>
    <property type="evidence" value="ECO:0007669"/>
    <property type="project" value="InterPro"/>
</dbReference>
<keyword evidence="3" id="KW-1185">Reference proteome</keyword>
<feature type="domain" description="Glutamate synthase alpha subunit C-terminal" evidence="1">
    <location>
        <begin position="6"/>
        <end position="105"/>
    </location>
</feature>
<dbReference type="PANTHER" id="PTHR43100:SF2">
    <property type="entry name" value="BNAA03G19380D PROTEIN"/>
    <property type="match status" value="1"/>
</dbReference>
<dbReference type="Pfam" id="PF01493">
    <property type="entry name" value="GXGXG"/>
    <property type="match status" value="1"/>
</dbReference>
<comment type="caution">
    <text evidence="2">The sequence shown here is derived from an EMBL/GenBank/DDBJ whole genome shotgun (WGS) entry which is preliminary data.</text>
</comment>
<name>A0A7J9JJW5_9ROSI</name>
<dbReference type="Gene3D" id="2.160.20.60">
    <property type="entry name" value="Glutamate synthase, alpha subunit, C-terminal domain"/>
    <property type="match status" value="1"/>
</dbReference>
<dbReference type="InterPro" id="IPR051394">
    <property type="entry name" value="Glutamate_Synthase"/>
</dbReference>
<dbReference type="AlphaFoldDB" id="A0A7J9JJW5"/>
<protein>
    <recommendedName>
        <fullName evidence="1">Glutamate synthase alpha subunit C-terminal domain-containing protein</fullName>
    </recommendedName>
</protein>
<dbReference type="InterPro" id="IPR002489">
    <property type="entry name" value="Glu_synth_asu_C"/>
</dbReference>
<dbReference type="EMBL" id="JABFAE010000008">
    <property type="protein sequence ID" value="MBA0834104.1"/>
    <property type="molecule type" value="Genomic_DNA"/>
</dbReference>
<dbReference type="PANTHER" id="PTHR43100">
    <property type="entry name" value="GLUTAMATE SYNTHASE [NADPH] SMALL CHAIN"/>
    <property type="match status" value="1"/>
</dbReference>
<evidence type="ECO:0000259" key="1">
    <source>
        <dbReference type="Pfam" id="PF01493"/>
    </source>
</evidence>
<evidence type="ECO:0000313" key="2">
    <source>
        <dbReference type="EMBL" id="MBA0834104.1"/>
    </source>
</evidence>
<gene>
    <name evidence="2" type="ORF">Goarm_006485</name>
</gene>
<dbReference type="SUPFAM" id="SSF69336">
    <property type="entry name" value="Alpha subunit of glutamate synthase, C-terminal domain"/>
    <property type="match status" value="1"/>
</dbReference>
<organism evidence="2 3">
    <name type="scientific">Gossypium armourianum</name>
    <dbReference type="NCBI Taxonomy" id="34283"/>
    <lineage>
        <taxon>Eukaryota</taxon>
        <taxon>Viridiplantae</taxon>
        <taxon>Streptophyta</taxon>
        <taxon>Embryophyta</taxon>
        <taxon>Tracheophyta</taxon>
        <taxon>Spermatophyta</taxon>
        <taxon>Magnoliopsida</taxon>
        <taxon>eudicotyledons</taxon>
        <taxon>Gunneridae</taxon>
        <taxon>Pentapetalae</taxon>
        <taxon>rosids</taxon>
        <taxon>malvids</taxon>
        <taxon>Malvales</taxon>
        <taxon>Malvaceae</taxon>
        <taxon>Malvoideae</taxon>
        <taxon>Gossypium</taxon>
    </lineage>
</organism>
<sequence length="105" mass="11356">MHKTTKIYNTDRAICGRIAGVITKRYGDIGFAGQIIIRFTSDVGKLFACFLIPRMNIQLIGEANDYVGNGMAEGEVVVTLKENFGFYPEGATIVGNTCLYGVIGG</sequence>
<dbReference type="Proteomes" id="UP000593575">
    <property type="component" value="Unassembled WGS sequence"/>
</dbReference>
<proteinExistence type="predicted"/>
<reference evidence="2 3" key="1">
    <citation type="journal article" date="2019" name="Genome Biol. Evol.">
        <title>Insights into the evolution of the New World diploid cottons (Gossypium, subgenus Houzingenia) based on genome sequencing.</title>
        <authorList>
            <person name="Grover C.E."/>
            <person name="Arick M.A. 2nd"/>
            <person name="Thrash A."/>
            <person name="Conover J.L."/>
            <person name="Sanders W.S."/>
            <person name="Peterson D.G."/>
            <person name="Frelichowski J.E."/>
            <person name="Scheffler J.A."/>
            <person name="Scheffler B.E."/>
            <person name="Wendel J.F."/>
        </authorList>
    </citation>
    <scope>NUCLEOTIDE SEQUENCE [LARGE SCALE GENOMIC DNA]</scope>
    <source>
        <strain evidence="2">6</strain>
        <tissue evidence="2">Leaf</tissue>
    </source>
</reference>